<evidence type="ECO:0000313" key="2">
    <source>
        <dbReference type="EMBL" id="QDO94722.1"/>
    </source>
</evidence>
<keyword evidence="2" id="KW-0808">Transferase</keyword>
<dbReference type="PROSITE" id="PS51186">
    <property type="entry name" value="GNAT"/>
    <property type="match status" value="1"/>
</dbReference>
<dbReference type="Pfam" id="PF13302">
    <property type="entry name" value="Acetyltransf_3"/>
    <property type="match status" value="1"/>
</dbReference>
<name>A0A516GT89_9FLAO</name>
<protein>
    <submittedName>
        <fullName evidence="2">GNAT family N-acetyltransferase</fullName>
    </submittedName>
</protein>
<sequence>MNIQQLEDSRVKLTLLDLSNYKSLIPIAKQEDLVKYSPTDIATEETLKNYVQTALDGYYHNTCIPFLVFDKSKNAYAGCTRFMNINAKQKVLDIGSTWIGYEFHGTGLNAHMKFLMLQYAFERLEYERVEFKVDERNIRSRKAIEGIGGTLEGILRQNLYLLDGYKRNTCIYGILKAEWDVLKTTVFKDFKNSY</sequence>
<dbReference type="InterPro" id="IPR000182">
    <property type="entry name" value="GNAT_dom"/>
</dbReference>
<dbReference type="Proteomes" id="UP000319209">
    <property type="component" value="Chromosome"/>
</dbReference>
<dbReference type="Gene3D" id="3.40.630.30">
    <property type="match status" value="1"/>
</dbReference>
<dbReference type="PANTHER" id="PTHR43610">
    <property type="entry name" value="BLL6696 PROTEIN"/>
    <property type="match status" value="1"/>
</dbReference>
<reference evidence="2 3" key="1">
    <citation type="submission" date="2019-07" db="EMBL/GenBank/DDBJ databases">
        <title>Genome sequencing for Formosa sp. PS13.</title>
        <authorList>
            <person name="Park S.-J."/>
        </authorList>
    </citation>
    <scope>NUCLEOTIDE SEQUENCE [LARGE SCALE GENOMIC DNA]</scope>
    <source>
        <strain evidence="2 3">PS13</strain>
    </source>
</reference>
<organism evidence="2 3">
    <name type="scientific">Formosa sediminum</name>
    <dbReference type="NCBI Taxonomy" id="2594004"/>
    <lineage>
        <taxon>Bacteria</taxon>
        <taxon>Pseudomonadati</taxon>
        <taxon>Bacteroidota</taxon>
        <taxon>Flavobacteriia</taxon>
        <taxon>Flavobacteriales</taxon>
        <taxon>Flavobacteriaceae</taxon>
        <taxon>Formosa</taxon>
    </lineage>
</organism>
<dbReference type="GO" id="GO:0016747">
    <property type="term" value="F:acyltransferase activity, transferring groups other than amino-acyl groups"/>
    <property type="evidence" value="ECO:0007669"/>
    <property type="project" value="InterPro"/>
</dbReference>
<dbReference type="PANTHER" id="PTHR43610:SF1">
    <property type="entry name" value="N-ACETYLTRANSFERASE DOMAIN-CONTAINING PROTEIN"/>
    <property type="match status" value="1"/>
</dbReference>
<dbReference type="OrthoDB" id="9795199at2"/>
<dbReference type="KEGG" id="fop:FNB79_12365"/>
<dbReference type="SUPFAM" id="SSF55729">
    <property type="entry name" value="Acyl-CoA N-acyltransferases (Nat)"/>
    <property type="match status" value="1"/>
</dbReference>
<accession>A0A516GT89</accession>
<proteinExistence type="predicted"/>
<gene>
    <name evidence="2" type="ORF">FNB79_12365</name>
</gene>
<dbReference type="RefSeq" id="WP_143381598.1">
    <property type="nucleotide sequence ID" value="NZ_CP041637.1"/>
</dbReference>
<dbReference type="EMBL" id="CP041637">
    <property type="protein sequence ID" value="QDO94722.1"/>
    <property type="molecule type" value="Genomic_DNA"/>
</dbReference>
<keyword evidence="3" id="KW-1185">Reference proteome</keyword>
<feature type="domain" description="N-acetyltransferase" evidence="1">
    <location>
        <begin position="23"/>
        <end position="168"/>
    </location>
</feature>
<dbReference type="InterPro" id="IPR016181">
    <property type="entry name" value="Acyl_CoA_acyltransferase"/>
</dbReference>
<evidence type="ECO:0000313" key="3">
    <source>
        <dbReference type="Proteomes" id="UP000319209"/>
    </source>
</evidence>
<evidence type="ECO:0000259" key="1">
    <source>
        <dbReference type="PROSITE" id="PS51186"/>
    </source>
</evidence>
<dbReference type="AlphaFoldDB" id="A0A516GT89"/>